<reference evidence="2 3" key="1">
    <citation type="submission" date="2018-04" db="EMBL/GenBank/DDBJ databases">
        <title>Genomic Encyclopedia of Archaeal and Bacterial Type Strains, Phase II (KMG-II): from individual species to whole genera.</title>
        <authorList>
            <person name="Goeker M."/>
        </authorList>
    </citation>
    <scope>NUCLEOTIDE SEQUENCE [LARGE SCALE GENOMIC DNA]</scope>
    <source>
        <strain evidence="2 3">DSM 26809</strain>
    </source>
</reference>
<evidence type="ECO:0000313" key="2">
    <source>
        <dbReference type="EMBL" id="PTR01202.1"/>
    </source>
</evidence>
<feature type="region of interest" description="Disordered" evidence="1">
    <location>
        <begin position="22"/>
        <end position="44"/>
    </location>
</feature>
<evidence type="ECO:0000256" key="1">
    <source>
        <dbReference type="SAM" id="MobiDB-lite"/>
    </source>
</evidence>
<gene>
    <name evidence="2" type="ORF">C8P68_101436</name>
</gene>
<protein>
    <submittedName>
        <fullName evidence="2">Uncharacterized protein</fullName>
    </submittedName>
</protein>
<sequence>MITLMAFTSVLLSSCSVEYRERHRRHDDGHDHNRDHHYYQNYHQ</sequence>
<keyword evidence="3" id="KW-1185">Reference proteome</keyword>
<dbReference type="AlphaFoldDB" id="A0A2T5JFJ5"/>
<dbReference type="EMBL" id="QAOQ01000001">
    <property type="protein sequence ID" value="PTR01202.1"/>
    <property type="molecule type" value="Genomic_DNA"/>
</dbReference>
<proteinExistence type="predicted"/>
<organism evidence="2 3">
    <name type="scientific">Mucilaginibacter yixingensis</name>
    <dbReference type="NCBI Taxonomy" id="1295612"/>
    <lineage>
        <taxon>Bacteria</taxon>
        <taxon>Pseudomonadati</taxon>
        <taxon>Bacteroidota</taxon>
        <taxon>Sphingobacteriia</taxon>
        <taxon>Sphingobacteriales</taxon>
        <taxon>Sphingobacteriaceae</taxon>
        <taxon>Mucilaginibacter</taxon>
    </lineage>
</organism>
<evidence type="ECO:0000313" key="3">
    <source>
        <dbReference type="Proteomes" id="UP000244168"/>
    </source>
</evidence>
<comment type="caution">
    <text evidence="2">The sequence shown here is derived from an EMBL/GenBank/DDBJ whole genome shotgun (WGS) entry which is preliminary data.</text>
</comment>
<dbReference type="Proteomes" id="UP000244168">
    <property type="component" value="Unassembled WGS sequence"/>
</dbReference>
<accession>A0A2T5JFJ5</accession>
<feature type="compositionally biased region" description="Basic and acidic residues" evidence="1">
    <location>
        <begin position="22"/>
        <end position="38"/>
    </location>
</feature>
<name>A0A2T5JFJ5_9SPHI</name>